<organism evidence="6 7">
    <name type="scientific">Acinetobacter lanii</name>
    <dbReference type="NCBI Taxonomy" id="2715163"/>
    <lineage>
        <taxon>Bacteria</taxon>
        <taxon>Pseudomonadati</taxon>
        <taxon>Pseudomonadota</taxon>
        <taxon>Gammaproteobacteria</taxon>
        <taxon>Moraxellales</taxon>
        <taxon>Moraxellaceae</taxon>
        <taxon>Acinetobacter</taxon>
    </lineage>
</organism>
<feature type="domain" description="Phosphatidic acid phosphatase type 2/haloperoxidase" evidence="5">
    <location>
        <begin position="80"/>
        <end position="189"/>
    </location>
</feature>
<keyword evidence="7" id="KW-1185">Reference proteome</keyword>
<dbReference type="InterPro" id="IPR036938">
    <property type="entry name" value="PAP2/HPO_sf"/>
</dbReference>
<comment type="catalytic activity">
    <reaction evidence="3">
        <text>di-trans,octa-cis-undecaprenyl diphosphate + H2O = di-trans,octa-cis-undecaprenyl phosphate + phosphate + H(+)</text>
        <dbReference type="Rhea" id="RHEA:28094"/>
        <dbReference type="ChEBI" id="CHEBI:15377"/>
        <dbReference type="ChEBI" id="CHEBI:15378"/>
        <dbReference type="ChEBI" id="CHEBI:43474"/>
        <dbReference type="ChEBI" id="CHEBI:58405"/>
        <dbReference type="ChEBI" id="CHEBI:60392"/>
        <dbReference type="EC" id="3.6.1.27"/>
    </reaction>
</comment>
<name>A0A6G8S5N2_9GAMM</name>
<keyword evidence="4" id="KW-1133">Transmembrane helix</keyword>
<evidence type="ECO:0000256" key="3">
    <source>
        <dbReference type="ARBA" id="ARBA00047594"/>
    </source>
</evidence>
<dbReference type="EMBL" id="CP049916">
    <property type="protein sequence ID" value="QIO09546.1"/>
    <property type="molecule type" value="Genomic_DNA"/>
</dbReference>
<proteinExistence type="predicted"/>
<evidence type="ECO:0000313" key="6">
    <source>
        <dbReference type="EMBL" id="QIO09546.1"/>
    </source>
</evidence>
<keyword evidence="4" id="KW-0812">Transmembrane</keyword>
<feature type="transmembrane region" description="Helical" evidence="4">
    <location>
        <begin position="79"/>
        <end position="101"/>
    </location>
</feature>
<dbReference type="EC" id="3.6.1.27" evidence="1"/>
<dbReference type="SMART" id="SM00014">
    <property type="entry name" value="acidPPc"/>
    <property type="match status" value="1"/>
</dbReference>
<evidence type="ECO:0000256" key="2">
    <source>
        <dbReference type="ARBA" id="ARBA00032707"/>
    </source>
</evidence>
<dbReference type="InterPro" id="IPR000326">
    <property type="entry name" value="PAP2/HPO"/>
</dbReference>
<dbReference type="PANTHER" id="PTHR14969:SF13">
    <property type="entry name" value="AT30094P"/>
    <property type="match status" value="1"/>
</dbReference>
<accession>A0A6G8S5N2</accession>
<feature type="transmembrane region" description="Helical" evidence="4">
    <location>
        <begin position="147"/>
        <end position="168"/>
    </location>
</feature>
<evidence type="ECO:0000256" key="1">
    <source>
        <dbReference type="ARBA" id="ARBA00012374"/>
    </source>
</evidence>
<dbReference type="RefSeq" id="WP_166325936.1">
    <property type="nucleotide sequence ID" value="NZ_CP049916.1"/>
</dbReference>
<dbReference type="CDD" id="cd03392">
    <property type="entry name" value="PAP2_like_2"/>
    <property type="match status" value="1"/>
</dbReference>
<feature type="transmembrane region" description="Helical" evidence="4">
    <location>
        <begin position="43"/>
        <end position="72"/>
    </location>
</feature>
<protein>
    <recommendedName>
        <fullName evidence="1">undecaprenyl-diphosphate phosphatase</fullName>
        <ecNumber evidence="1">3.6.1.27</ecNumber>
    </recommendedName>
    <alternativeName>
        <fullName evidence="2">Undecaprenyl pyrophosphate phosphatase</fullName>
    </alternativeName>
</protein>
<keyword evidence="4" id="KW-0472">Membrane</keyword>
<dbReference type="Pfam" id="PF01569">
    <property type="entry name" value="PAP2"/>
    <property type="match status" value="1"/>
</dbReference>
<evidence type="ECO:0000256" key="4">
    <source>
        <dbReference type="SAM" id="Phobius"/>
    </source>
</evidence>
<dbReference type="PANTHER" id="PTHR14969">
    <property type="entry name" value="SPHINGOSINE-1-PHOSPHATE PHOSPHOHYDROLASE"/>
    <property type="match status" value="1"/>
</dbReference>
<feature type="transmembrane region" description="Helical" evidence="4">
    <location>
        <begin position="174"/>
        <end position="192"/>
    </location>
</feature>
<sequence>MPYFLIFVACLGLIISTLGIEFQEIQQLDVAAVAWMNLHHSVILQKIAVFLSKIGGLPGALCIAALWCLYLYKSKRYAHILFISFGFIGGSCIGWMLKFLFNRARPDAMYQIVETYGASFPSGHSLYAAVLSCLVVFLYYQHAQAKIILCFACLWSIGMGLSRVYVGAHFPTDVLAGWSIALIWVALLWFLLAPKILSQKHLFLEKNLNEVE</sequence>
<reference evidence="6 7" key="1">
    <citation type="submission" date="2020-03" db="EMBL/GenBank/DDBJ databases">
        <authorList>
            <person name="Zhu W."/>
        </authorList>
    </citation>
    <scope>NUCLEOTIDE SEQUENCE [LARGE SCALE GENOMIC DNA]</scope>
    <source>
        <strain evidence="6 7">185</strain>
    </source>
</reference>
<dbReference type="AlphaFoldDB" id="A0A6G8S5N2"/>
<evidence type="ECO:0000313" key="7">
    <source>
        <dbReference type="Proteomes" id="UP000501939"/>
    </source>
</evidence>
<feature type="transmembrane region" description="Helical" evidence="4">
    <location>
        <begin position="121"/>
        <end position="140"/>
    </location>
</feature>
<dbReference type="GO" id="GO:0050380">
    <property type="term" value="F:undecaprenyl-diphosphatase activity"/>
    <property type="evidence" value="ECO:0007669"/>
    <property type="project" value="UniProtKB-EC"/>
</dbReference>
<dbReference type="Gene3D" id="1.20.144.10">
    <property type="entry name" value="Phosphatidic acid phosphatase type 2/haloperoxidase"/>
    <property type="match status" value="2"/>
</dbReference>
<dbReference type="SUPFAM" id="SSF48317">
    <property type="entry name" value="Acid phosphatase/Vanadium-dependent haloperoxidase"/>
    <property type="match status" value="1"/>
</dbReference>
<gene>
    <name evidence="6" type="ORF">G8D99_11350</name>
</gene>
<evidence type="ECO:0000259" key="5">
    <source>
        <dbReference type="SMART" id="SM00014"/>
    </source>
</evidence>
<dbReference type="Proteomes" id="UP000501939">
    <property type="component" value="Chromosome"/>
</dbReference>
<dbReference type="KEGG" id="alj:G8D99_11350"/>